<dbReference type="HAMAP" id="MF_00361">
    <property type="entry name" value="NAD_kinase"/>
    <property type="match status" value="1"/>
</dbReference>
<dbReference type="InterPro" id="IPR016064">
    <property type="entry name" value="NAD/diacylglycerol_kinase_sf"/>
</dbReference>
<dbReference type="PANTHER" id="PTHR20275:SF0">
    <property type="entry name" value="NAD KINASE"/>
    <property type="match status" value="1"/>
</dbReference>
<evidence type="ECO:0000313" key="8">
    <source>
        <dbReference type="EMBL" id="HEX71130.1"/>
    </source>
</evidence>
<dbReference type="SUPFAM" id="SSF111331">
    <property type="entry name" value="NAD kinase/diacylglycerol kinase-like"/>
    <property type="match status" value="1"/>
</dbReference>
<dbReference type="Pfam" id="PF20143">
    <property type="entry name" value="NAD_kinase_C"/>
    <property type="match status" value="1"/>
</dbReference>
<comment type="catalytic activity">
    <reaction evidence="5 6">
        <text>NAD(+) + ATP = ADP + NADP(+) + H(+)</text>
        <dbReference type="Rhea" id="RHEA:18629"/>
        <dbReference type="ChEBI" id="CHEBI:15378"/>
        <dbReference type="ChEBI" id="CHEBI:30616"/>
        <dbReference type="ChEBI" id="CHEBI:57540"/>
        <dbReference type="ChEBI" id="CHEBI:58349"/>
        <dbReference type="ChEBI" id="CHEBI:456216"/>
        <dbReference type="EC" id="2.7.1.23"/>
    </reaction>
</comment>
<dbReference type="GO" id="GO:0005737">
    <property type="term" value="C:cytoplasm"/>
    <property type="evidence" value="ECO:0007669"/>
    <property type="project" value="UniProtKB-SubCell"/>
</dbReference>
<comment type="function">
    <text evidence="6">Involved in the regulation of the intracellular balance of NAD and NADP, and is a key enzyme in the biosynthesis of NADP. Catalyzes specifically the phosphorylation on 2'-hydroxyl of the adenosine moiety of NAD to yield NADP.</text>
</comment>
<dbReference type="InterPro" id="IPR017437">
    <property type="entry name" value="ATP-NAD_kinase_PpnK-typ_C"/>
</dbReference>
<dbReference type="InterPro" id="IPR002504">
    <property type="entry name" value="NADK"/>
</dbReference>
<feature type="binding site" evidence="6">
    <location>
        <position position="61"/>
    </location>
    <ligand>
        <name>NAD(+)</name>
        <dbReference type="ChEBI" id="CHEBI:57540"/>
    </ligand>
</feature>
<comment type="subcellular location">
    <subcellularLocation>
        <location evidence="6">Cytoplasm</location>
    </subcellularLocation>
</comment>
<dbReference type="EMBL" id="DSID01000591">
    <property type="protein sequence ID" value="HEX71130.1"/>
    <property type="molecule type" value="Genomic_DNA"/>
</dbReference>
<evidence type="ECO:0000256" key="2">
    <source>
        <dbReference type="ARBA" id="ARBA00022777"/>
    </source>
</evidence>
<feature type="active site" description="Proton acceptor" evidence="6">
    <location>
        <position position="56"/>
    </location>
</feature>
<sequence length="288" mass="31269">MSMSIGIIAAHGKPEAAELAESIAGWLSERGSVALDESALQRDASAASVLVTIGGDGLIMRMAHAYPDVPILGINVGRVGFLAMIEREEWQPALQRLVDGDYRVQESPTLAASVWRGDQLVAEGWAINDVVIRAGFQMIEVELYIDGQFVNTYPGDGMIVATPQGSTAYCMAAGGPVLSAGVRGFAVTPICPHSPIRTTLVVSEEALIEQVVASEREARLIIDGVPHLDLRAGDLVQVRRGSHRFRLVLLPEMNFYEAFRSKFNFQIRPDARPTRPARRPPAQGASRR</sequence>
<dbReference type="Gene3D" id="2.60.200.30">
    <property type="entry name" value="Probable inorganic polyphosphate/atp-NAD kinase, domain 2"/>
    <property type="match status" value="1"/>
</dbReference>
<feature type="binding site" evidence="6">
    <location>
        <position position="156"/>
    </location>
    <ligand>
        <name>NAD(+)</name>
        <dbReference type="ChEBI" id="CHEBI:57540"/>
    </ligand>
</feature>
<dbReference type="GO" id="GO:0051287">
    <property type="term" value="F:NAD binding"/>
    <property type="evidence" value="ECO:0007669"/>
    <property type="project" value="UniProtKB-ARBA"/>
</dbReference>
<evidence type="ECO:0000256" key="4">
    <source>
        <dbReference type="ARBA" id="ARBA00023027"/>
    </source>
</evidence>
<dbReference type="EC" id="2.7.1.23" evidence="6"/>
<evidence type="ECO:0000256" key="1">
    <source>
        <dbReference type="ARBA" id="ARBA00022679"/>
    </source>
</evidence>
<keyword evidence="2 6" id="KW-0418">Kinase</keyword>
<dbReference type="PANTHER" id="PTHR20275">
    <property type="entry name" value="NAD KINASE"/>
    <property type="match status" value="1"/>
</dbReference>
<feature type="binding site" evidence="6">
    <location>
        <begin position="56"/>
        <end position="57"/>
    </location>
    <ligand>
        <name>NAD(+)</name>
        <dbReference type="ChEBI" id="CHEBI:57540"/>
    </ligand>
</feature>
<comment type="caution">
    <text evidence="6">Lacks conserved residue(s) required for the propagation of feature annotation.</text>
</comment>
<dbReference type="GO" id="GO:0006741">
    <property type="term" value="P:NADP+ biosynthetic process"/>
    <property type="evidence" value="ECO:0007669"/>
    <property type="project" value="UniProtKB-UniRule"/>
</dbReference>
<dbReference type="GO" id="GO:0046872">
    <property type="term" value="F:metal ion binding"/>
    <property type="evidence" value="ECO:0007669"/>
    <property type="project" value="UniProtKB-UniRule"/>
</dbReference>
<dbReference type="GO" id="GO:0003951">
    <property type="term" value="F:NAD+ kinase activity"/>
    <property type="evidence" value="ECO:0007669"/>
    <property type="project" value="UniProtKB-UniRule"/>
</dbReference>
<comment type="similarity">
    <text evidence="6">Belongs to the NAD kinase family.</text>
</comment>
<keyword evidence="6" id="KW-0067">ATP-binding</keyword>
<keyword evidence="1 6" id="KW-0808">Transferase</keyword>
<evidence type="ECO:0000256" key="6">
    <source>
        <dbReference type="HAMAP-Rule" id="MF_00361"/>
    </source>
</evidence>
<dbReference type="AlphaFoldDB" id="A0A7C2WEM3"/>
<reference evidence="8" key="1">
    <citation type="journal article" date="2020" name="mSystems">
        <title>Genome- and Community-Level Interaction Insights into Carbon Utilization and Element Cycling Functions of Hydrothermarchaeota in Hydrothermal Sediment.</title>
        <authorList>
            <person name="Zhou Z."/>
            <person name="Liu Y."/>
            <person name="Xu W."/>
            <person name="Pan J."/>
            <person name="Luo Z.H."/>
            <person name="Li M."/>
        </authorList>
    </citation>
    <scope>NUCLEOTIDE SEQUENCE [LARGE SCALE GENOMIC DNA]</scope>
    <source>
        <strain evidence="8">SpSt-192</strain>
    </source>
</reference>
<dbReference type="Pfam" id="PF01513">
    <property type="entry name" value="NAD_kinase"/>
    <property type="match status" value="1"/>
</dbReference>
<keyword evidence="6" id="KW-0547">Nucleotide-binding</keyword>
<name>A0A7C2WEM3_9BACT</name>
<comment type="caution">
    <text evidence="8">The sequence shown here is derived from an EMBL/GenBank/DDBJ whole genome shotgun (WGS) entry which is preliminary data.</text>
</comment>
<evidence type="ECO:0000256" key="3">
    <source>
        <dbReference type="ARBA" id="ARBA00022857"/>
    </source>
</evidence>
<evidence type="ECO:0000256" key="7">
    <source>
        <dbReference type="SAM" id="MobiDB-lite"/>
    </source>
</evidence>
<comment type="cofactor">
    <cofactor evidence="6">
        <name>a divalent metal cation</name>
        <dbReference type="ChEBI" id="CHEBI:60240"/>
    </cofactor>
</comment>
<organism evidence="8">
    <name type="scientific">Thermorudis sp</name>
    <dbReference type="NCBI Taxonomy" id="1969470"/>
    <lineage>
        <taxon>Bacteria</taxon>
        <taxon>Pseudomonadati</taxon>
        <taxon>Thermomicrobiota</taxon>
        <taxon>Thermomicrobia</taxon>
        <taxon>Thermomicrobia incertae sedis</taxon>
        <taxon>Thermorudis</taxon>
    </lineage>
</organism>
<accession>A0A7C2WEM3</accession>
<keyword evidence="6" id="KW-0963">Cytoplasm</keyword>
<dbReference type="InterPro" id="IPR017438">
    <property type="entry name" value="ATP-NAD_kinase_N"/>
</dbReference>
<gene>
    <name evidence="6" type="primary">nadK</name>
    <name evidence="8" type="ORF">ENP13_07805</name>
</gene>
<keyword evidence="3 6" id="KW-0521">NADP</keyword>
<feature type="region of interest" description="Disordered" evidence="7">
    <location>
        <begin position="269"/>
        <end position="288"/>
    </location>
</feature>
<dbReference type="GO" id="GO:0019674">
    <property type="term" value="P:NAD+ metabolic process"/>
    <property type="evidence" value="ECO:0007669"/>
    <property type="project" value="InterPro"/>
</dbReference>
<dbReference type="GO" id="GO:0005524">
    <property type="term" value="F:ATP binding"/>
    <property type="evidence" value="ECO:0007669"/>
    <property type="project" value="UniProtKB-KW"/>
</dbReference>
<protein>
    <recommendedName>
        <fullName evidence="6">NAD kinase</fullName>
        <ecNumber evidence="6">2.7.1.23</ecNumber>
    </recommendedName>
    <alternativeName>
        <fullName evidence="6">ATP-dependent NAD kinase</fullName>
    </alternativeName>
</protein>
<evidence type="ECO:0000256" key="5">
    <source>
        <dbReference type="ARBA" id="ARBA00047925"/>
    </source>
</evidence>
<feature type="binding site" evidence="6">
    <location>
        <begin position="128"/>
        <end position="129"/>
    </location>
    <ligand>
        <name>NAD(+)</name>
        <dbReference type="ChEBI" id="CHEBI:57540"/>
    </ligand>
</feature>
<dbReference type="Gene3D" id="3.40.50.10330">
    <property type="entry name" value="Probable inorganic polyphosphate/atp-NAD kinase, domain 1"/>
    <property type="match status" value="1"/>
</dbReference>
<proteinExistence type="inferred from homology"/>
<keyword evidence="4 6" id="KW-0520">NAD</keyword>